<gene>
    <name evidence="2" type="ORF">VM1G_08171</name>
</gene>
<organism evidence="2 3">
    <name type="scientific">Cytospora mali</name>
    <name type="common">Apple Valsa canker fungus</name>
    <name type="synonym">Valsa mali</name>
    <dbReference type="NCBI Taxonomy" id="578113"/>
    <lineage>
        <taxon>Eukaryota</taxon>
        <taxon>Fungi</taxon>
        <taxon>Dikarya</taxon>
        <taxon>Ascomycota</taxon>
        <taxon>Pezizomycotina</taxon>
        <taxon>Sordariomycetes</taxon>
        <taxon>Sordariomycetidae</taxon>
        <taxon>Diaporthales</taxon>
        <taxon>Cytosporaceae</taxon>
        <taxon>Cytospora</taxon>
    </lineage>
</organism>
<protein>
    <submittedName>
        <fullName evidence="2">Uncharacterized protein</fullName>
    </submittedName>
</protein>
<reference evidence="2" key="1">
    <citation type="submission" date="2014-12" db="EMBL/GenBank/DDBJ databases">
        <title>Genome Sequence of Valsa Canker Pathogens Uncovers a Specific Adaption of Colonization on Woody Bark.</title>
        <authorList>
            <person name="Yin Z."/>
            <person name="Liu H."/>
            <person name="Gao X."/>
            <person name="Li Z."/>
            <person name="Song N."/>
            <person name="Ke X."/>
            <person name="Dai Q."/>
            <person name="Wu Y."/>
            <person name="Sun Y."/>
            <person name="Xu J.-R."/>
            <person name="Kang Z.K."/>
            <person name="Wang L."/>
            <person name="Huang L."/>
        </authorList>
    </citation>
    <scope>NUCLEOTIDE SEQUENCE [LARGE SCALE GENOMIC DNA]</scope>
    <source>
        <strain evidence="2">03-8</strain>
    </source>
</reference>
<dbReference type="Proteomes" id="UP000078559">
    <property type="component" value="Chromosome 9"/>
</dbReference>
<dbReference type="EMBL" id="CM003106">
    <property type="protein sequence ID" value="KUI73019.1"/>
    <property type="molecule type" value="Genomic_DNA"/>
</dbReference>
<accession>A0A194W973</accession>
<name>A0A194W973_CYTMA</name>
<sequence length="135" mass="14721">MTEAVHLSDRAATFVAREQGQAGSKKRRTDAHSRASAASVPSSNKRKRRSDTDEEARDDEVQASQPGRGVPRAKRTRFDKATMSNDTAGTRDRNRTSRAAPVKAAAVTLPARATRHKTGPLHMRSSGRGSDDFYS</sequence>
<evidence type="ECO:0000256" key="1">
    <source>
        <dbReference type="SAM" id="MobiDB-lite"/>
    </source>
</evidence>
<evidence type="ECO:0000313" key="2">
    <source>
        <dbReference type="EMBL" id="KUI73019.1"/>
    </source>
</evidence>
<feature type="region of interest" description="Disordered" evidence="1">
    <location>
        <begin position="1"/>
        <end position="135"/>
    </location>
</feature>
<proteinExistence type="predicted"/>
<evidence type="ECO:0000313" key="3">
    <source>
        <dbReference type="Proteomes" id="UP000078559"/>
    </source>
</evidence>
<keyword evidence="3" id="KW-1185">Reference proteome</keyword>
<dbReference type="AlphaFoldDB" id="A0A194W973"/>